<comment type="caution">
    <text evidence="2">The sequence shown here is derived from an EMBL/GenBank/DDBJ whole genome shotgun (WGS) entry which is preliminary data.</text>
</comment>
<organism evidence="2 3">
    <name type="scientific">Pleuronectes platessa</name>
    <name type="common">European plaice</name>
    <dbReference type="NCBI Taxonomy" id="8262"/>
    <lineage>
        <taxon>Eukaryota</taxon>
        <taxon>Metazoa</taxon>
        <taxon>Chordata</taxon>
        <taxon>Craniata</taxon>
        <taxon>Vertebrata</taxon>
        <taxon>Euteleostomi</taxon>
        <taxon>Actinopterygii</taxon>
        <taxon>Neopterygii</taxon>
        <taxon>Teleostei</taxon>
        <taxon>Neoteleostei</taxon>
        <taxon>Acanthomorphata</taxon>
        <taxon>Carangaria</taxon>
        <taxon>Pleuronectiformes</taxon>
        <taxon>Pleuronectoidei</taxon>
        <taxon>Pleuronectidae</taxon>
        <taxon>Pleuronectes</taxon>
    </lineage>
</organism>
<protein>
    <submittedName>
        <fullName evidence="2">Uncharacterized protein</fullName>
    </submittedName>
</protein>
<evidence type="ECO:0000313" key="3">
    <source>
        <dbReference type="Proteomes" id="UP001153269"/>
    </source>
</evidence>
<feature type="region of interest" description="Disordered" evidence="1">
    <location>
        <begin position="48"/>
        <end position="73"/>
    </location>
</feature>
<dbReference type="EMBL" id="CADEAL010000791">
    <property type="protein sequence ID" value="CAB1425288.1"/>
    <property type="molecule type" value="Genomic_DNA"/>
</dbReference>
<feature type="compositionally biased region" description="Polar residues" evidence="1">
    <location>
        <begin position="52"/>
        <end position="63"/>
    </location>
</feature>
<dbReference type="AlphaFoldDB" id="A0A9N7U5Q9"/>
<evidence type="ECO:0000256" key="1">
    <source>
        <dbReference type="SAM" id="MobiDB-lite"/>
    </source>
</evidence>
<dbReference type="Proteomes" id="UP001153269">
    <property type="component" value="Unassembled WGS sequence"/>
</dbReference>
<keyword evidence="3" id="KW-1185">Reference proteome</keyword>
<accession>A0A9N7U5Q9</accession>
<name>A0A9N7U5Q9_PLEPL</name>
<reference evidence="2" key="1">
    <citation type="submission" date="2020-03" db="EMBL/GenBank/DDBJ databases">
        <authorList>
            <person name="Weist P."/>
        </authorList>
    </citation>
    <scope>NUCLEOTIDE SEQUENCE</scope>
</reference>
<proteinExistence type="predicted"/>
<sequence>MSAHFSFSRCVDTAPCQRRFEASSVTVRAKASLGCGASVFISSVRSCHPPGSEQSTGDRSSSPPAGARGTEAPARLSCLRIYDQSQLDRADGWAPGAGDRLRRGEGGVVLEDEASLQVALCRHTERRACRDVTGRVCARRVSAELSADASDVR</sequence>
<evidence type="ECO:0000313" key="2">
    <source>
        <dbReference type="EMBL" id="CAB1425288.1"/>
    </source>
</evidence>
<gene>
    <name evidence="2" type="ORF">PLEPLA_LOCUS13218</name>
</gene>